<evidence type="ECO:0008006" key="4">
    <source>
        <dbReference type="Google" id="ProtNLM"/>
    </source>
</evidence>
<sequence>MRKTTVGRAARHARRPPTETALLVGVPEKKVQGRTQCLSPRAPAGRGEVTNRVEDSSVITNMPRLSMS</sequence>
<dbReference type="Proteomes" id="UP000600946">
    <property type="component" value="Unassembled WGS sequence"/>
</dbReference>
<proteinExistence type="predicted"/>
<protein>
    <recommendedName>
        <fullName evidence="4">Transposase</fullName>
    </recommendedName>
</protein>
<name>A0ABQ2ZG00_9ACTN</name>
<organism evidence="2 3">
    <name type="scientific">Streptomyces xanthochromogenes</name>
    <dbReference type="NCBI Taxonomy" id="67384"/>
    <lineage>
        <taxon>Bacteria</taxon>
        <taxon>Bacillati</taxon>
        <taxon>Actinomycetota</taxon>
        <taxon>Actinomycetes</taxon>
        <taxon>Kitasatosporales</taxon>
        <taxon>Streptomycetaceae</taxon>
        <taxon>Streptomyces</taxon>
    </lineage>
</organism>
<accession>A0ABQ2ZG00</accession>
<gene>
    <name evidence="2" type="ORF">GCM10010326_04140</name>
</gene>
<feature type="region of interest" description="Disordered" evidence="1">
    <location>
        <begin position="32"/>
        <end position="68"/>
    </location>
</feature>
<comment type="caution">
    <text evidence="2">The sequence shown here is derived from an EMBL/GenBank/DDBJ whole genome shotgun (WGS) entry which is preliminary data.</text>
</comment>
<reference evidence="3" key="1">
    <citation type="journal article" date="2019" name="Int. J. Syst. Evol. Microbiol.">
        <title>The Global Catalogue of Microorganisms (GCM) 10K type strain sequencing project: providing services to taxonomists for standard genome sequencing and annotation.</title>
        <authorList>
            <consortium name="The Broad Institute Genomics Platform"/>
            <consortium name="The Broad Institute Genome Sequencing Center for Infectious Disease"/>
            <person name="Wu L."/>
            <person name="Ma J."/>
        </authorList>
    </citation>
    <scope>NUCLEOTIDE SEQUENCE [LARGE SCALE GENOMIC DNA]</scope>
    <source>
        <strain evidence="3">JCM 4594</strain>
    </source>
</reference>
<evidence type="ECO:0000313" key="2">
    <source>
        <dbReference type="EMBL" id="GGY15577.1"/>
    </source>
</evidence>
<keyword evidence="3" id="KW-1185">Reference proteome</keyword>
<evidence type="ECO:0000313" key="3">
    <source>
        <dbReference type="Proteomes" id="UP000600946"/>
    </source>
</evidence>
<evidence type="ECO:0000256" key="1">
    <source>
        <dbReference type="SAM" id="MobiDB-lite"/>
    </source>
</evidence>
<dbReference type="EMBL" id="BMUU01000001">
    <property type="protein sequence ID" value="GGY15577.1"/>
    <property type="molecule type" value="Genomic_DNA"/>
</dbReference>